<comment type="caution">
    <text evidence="1">The sequence shown here is derived from an EMBL/GenBank/DDBJ whole genome shotgun (WGS) entry which is preliminary data.</text>
</comment>
<sequence>MQYSHFAKRGAIVLALLGGLAACGDDPTERALYGGAAGLGVATLTDTNPIVGTAAGAAANMLYCQQYPSKC</sequence>
<keyword evidence="2" id="KW-1185">Reference proteome</keyword>
<evidence type="ECO:0000313" key="1">
    <source>
        <dbReference type="EMBL" id="TMV14878.1"/>
    </source>
</evidence>
<organism evidence="1 2">
    <name type="scientific">Arenibacterium halophilum</name>
    <dbReference type="NCBI Taxonomy" id="2583821"/>
    <lineage>
        <taxon>Bacteria</taxon>
        <taxon>Pseudomonadati</taxon>
        <taxon>Pseudomonadota</taxon>
        <taxon>Alphaproteobacteria</taxon>
        <taxon>Rhodobacterales</taxon>
        <taxon>Paracoccaceae</taxon>
        <taxon>Arenibacterium</taxon>
    </lineage>
</organism>
<protein>
    <recommendedName>
        <fullName evidence="3">Lipoprotein</fullName>
    </recommendedName>
</protein>
<dbReference type="RefSeq" id="WP_138862230.1">
    <property type="nucleotide sequence ID" value="NZ_VCPC01000001.1"/>
</dbReference>
<dbReference type="EMBL" id="VCPC01000001">
    <property type="protein sequence ID" value="TMV14878.1"/>
    <property type="molecule type" value="Genomic_DNA"/>
</dbReference>
<evidence type="ECO:0000313" key="2">
    <source>
        <dbReference type="Proteomes" id="UP001191082"/>
    </source>
</evidence>
<accession>A0ABY2XEI6</accession>
<evidence type="ECO:0008006" key="3">
    <source>
        <dbReference type="Google" id="ProtNLM"/>
    </source>
</evidence>
<gene>
    <name evidence="1" type="ORF">FGK64_02550</name>
</gene>
<reference evidence="1 2" key="1">
    <citation type="submission" date="2019-05" db="EMBL/GenBank/DDBJ databases">
        <title>Marivita sp. nov. isolated from sea sediment.</title>
        <authorList>
            <person name="Kim W."/>
        </authorList>
    </citation>
    <scope>NUCLEOTIDE SEQUENCE [LARGE SCALE GENOMIC DNA]</scope>
    <source>
        <strain evidence="1 2">CAU 1492</strain>
    </source>
</reference>
<dbReference type="Proteomes" id="UP001191082">
    <property type="component" value="Unassembled WGS sequence"/>
</dbReference>
<name>A0ABY2XEI6_9RHOB</name>
<proteinExistence type="predicted"/>